<dbReference type="PROSITE" id="PS00287">
    <property type="entry name" value="CYSTATIN"/>
    <property type="match status" value="1"/>
</dbReference>
<name>A0A8J1M8G7_XENLA</name>
<dbReference type="CDD" id="cd00042">
    <property type="entry name" value="CY"/>
    <property type="match status" value="1"/>
</dbReference>
<organism evidence="7 8">
    <name type="scientific">Xenopus laevis</name>
    <name type="common">African clawed frog</name>
    <dbReference type="NCBI Taxonomy" id="8355"/>
    <lineage>
        <taxon>Eukaryota</taxon>
        <taxon>Metazoa</taxon>
        <taxon>Chordata</taxon>
        <taxon>Craniata</taxon>
        <taxon>Vertebrata</taxon>
        <taxon>Euteleostomi</taxon>
        <taxon>Amphibia</taxon>
        <taxon>Batrachia</taxon>
        <taxon>Anura</taxon>
        <taxon>Pipoidea</taxon>
        <taxon>Pipidae</taxon>
        <taxon>Xenopodinae</taxon>
        <taxon>Xenopus</taxon>
        <taxon>Xenopus</taxon>
    </lineage>
</organism>
<dbReference type="PANTHER" id="PTHR11414:SF21">
    <property type="entry name" value="CYSTATIN 14A, TANDEM DUPLICATE 1-RELATED"/>
    <property type="match status" value="1"/>
</dbReference>
<keyword evidence="3" id="KW-0963">Cytoplasm</keyword>
<dbReference type="InterPro" id="IPR001713">
    <property type="entry name" value="Prot_inh_stefin"/>
</dbReference>
<evidence type="ECO:0000256" key="5">
    <source>
        <dbReference type="ARBA" id="ARBA00022704"/>
    </source>
</evidence>
<dbReference type="GO" id="GO:0005829">
    <property type="term" value="C:cytosol"/>
    <property type="evidence" value="ECO:0000318"/>
    <property type="project" value="GO_Central"/>
</dbReference>
<gene>
    <name evidence="8" type="primary">LOC121399790</name>
</gene>
<evidence type="ECO:0000313" key="8">
    <source>
        <dbReference type="RefSeq" id="XP_041437330.1"/>
    </source>
</evidence>
<dbReference type="RefSeq" id="XP_041437330.1">
    <property type="nucleotide sequence ID" value="XM_041581396.1"/>
</dbReference>
<dbReference type="SMART" id="SM00043">
    <property type="entry name" value="CY"/>
    <property type="match status" value="1"/>
</dbReference>
<evidence type="ECO:0000259" key="6">
    <source>
        <dbReference type="SMART" id="SM00043"/>
    </source>
</evidence>
<dbReference type="KEGG" id="xla:121399790"/>
<dbReference type="InterPro" id="IPR046350">
    <property type="entry name" value="Cystatin_sf"/>
</dbReference>
<feature type="domain" description="Cystatin" evidence="6">
    <location>
        <begin position="5"/>
        <end position="99"/>
    </location>
</feature>
<dbReference type="AlphaFoldDB" id="A0A8J1M8G7"/>
<accession>A0A8J1M8G7</accession>
<protein>
    <submittedName>
        <fullName evidence="8">Cystatin-A-like</fullName>
    </submittedName>
</protein>
<dbReference type="Pfam" id="PF00031">
    <property type="entry name" value="Cystatin"/>
    <property type="match status" value="1"/>
</dbReference>
<dbReference type="PRINTS" id="PR00295">
    <property type="entry name" value="STEFINA"/>
</dbReference>
<dbReference type="GeneID" id="121399790"/>
<keyword evidence="4" id="KW-0646">Protease inhibitor</keyword>
<comment type="subcellular location">
    <subcellularLocation>
        <location evidence="1">Cytoplasm</location>
    </subcellularLocation>
</comment>
<comment type="similarity">
    <text evidence="2">Belongs to the cystatin family.</text>
</comment>
<reference evidence="8" key="1">
    <citation type="submission" date="2025-08" db="UniProtKB">
        <authorList>
            <consortium name="RefSeq"/>
        </authorList>
    </citation>
    <scope>IDENTIFICATION</scope>
    <source>
        <strain evidence="8">J_2021</strain>
        <tissue evidence="8">Erythrocytes</tissue>
    </source>
</reference>
<keyword evidence="5" id="KW-0789">Thiol protease inhibitor</keyword>
<evidence type="ECO:0000313" key="7">
    <source>
        <dbReference type="Proteomes" id="UP000186698"/>
    </source>
</evidence>
<dbReference type="FunFam" id="3.10.450.10:FF:000001">
    <property type="entry name" value="Cystatin-A"/>
    <property type="match status" value="1"/>
</dbReference>
<proteinExistence type="inferred from homology"/>
<evidence type="ECO:0000256" key="1">
    <source>
        <dbReference type="ARBA" id="ARBA00004496"/>
    </source>
</evidence>
<evidence type="ECO:0000256" key="4">
    <source>
        <dbReference type="ARBA" id="ARBA00022690"/>
    </source>
</evidence>
<dbReference type="OrthoDB" id="2429551at2759"/>
<dbReference type="Gene3D" id="3.10.450.10">
    <property type="match status" value="1"/>
</dbReference>
<dbReference type="InterPro" id="IPR000010">
    <property type="entry name" value="Cystatin_dom"/>
</dbReference>
<dbReference type="SUPFAM" id="SSF54403">
    <property type="entry name" value="Cystatin/monellin"/>
    <property type="match status" value="1"/>
</dbReference>
<dbReference type="PANTHER" id="PTHR11414">
    <property type="entry name" value="CYSTATIN FAMILY MEMBER"/>
    <property type="match status" value="1"/>
</dbReference>
<dbReference type="Proteomes" id="UP000186698">
    <property type="component" value="Chromosome 2L"/>
</dbReference>
<keyword evidence="7" id="KW-1185">Reference proteome</keyword>
<dbReference type="GO" id="GO:0004869">
    <property type="term" value="F:cysteine-type endopeptidase inhibitor activity"/>
    <property type="evidence" value="ECO:0000318"/>
    <property type="project" value="GO_Central"/>
</dbReference>
<dbReference type="InterPro" id="IPR018073">
    <property type="entry name" value="Prot_inh_cystat_CS"/>
</dbReference>
<sequence length="99" mass="11358">MSGITRDGGLTATQKANAEVQNICDHVKAQFIQESGVNVSVFKAIEYREQVVAGTNYFIKVHITGHDYVHLRVYRSVENSFELTSYQLNKKRKDELIYF</sequence>
<evidence type="ECO:0000256" key="3">
    <source>
        <dbReference type="ARBA" id="ARBA00022490"/>
    </source>
</evidence>
<evidence type="ECO:0000256" key="2">
    <source>
        <dbReference type="ARBA" id="ARBA00009403"/>
    </source>
</evidence>